<dbReference type="PATRIC" id="fig|451644.5.peg.2474"/>
<gene>
    <name evidence="1" type="ORF">ACT17_11955</name>
</gene>
<accession>A0A0J8U9V8</accession>
<reference evidence="1 2" key="1">
    <citation type="submission" date="2015-06" db="EMBL/GenBank/DDBJ databases">
        <title>Genome sequence of Mycobacterium conceptionense strain MLE.</title>
        <authorList>
            <person name="Greninger A.L."/>
            <person name="Cunningham G."/>
            <person name="Chiu C.Y."/>
            <person name="Miller S."/>
        </authorList>
    </citation>
    <scope>NUCLEOTIDE SEQUENCE [LARGE SCALE GENOMIC DNA]</scope>
    <source>
        <strain evidence="1 2">MLE</strain>
    </source>
</reference>
<comment type="caution">
    <text evidence="1">The sequence shown here is derived from an EMBL/GenBank/DDBJ whole genome shotgun (WGS) entry which is preliminary data.</text>
</comment>
<organism evidence="1 2">
    <name type="scientific">Mycolicibacterium conceptionense</name>
    <dbReference type="NCBI Taxonomy" id="451644"/>
    <lineage>
        <taxon>Bacteria</taxon>
        <taxon>Bacillati</taxon>
        <taxon>Actinomycetota</taxon>
        <taxon>Actinomycetes</taxon>
        <taxon>Mycobacteriales</taxon>
        <taxon>Mycobacteriaceae</taxon>
        <taxon>Mycolicibacterium</taxon>
    </lineage>
</organism>
<dbReference type="RefSeq" id="WP_048895782.1">
    <property type="nucleotide sequence ID" value="NZ_LFOD01000008.1"/>
</dbReference>
<proteinExistence type="predicted"/>
<name>A0A0J8U9V8_9MYCO</name>
<evidence type="ECO:0000313" key="2">
    <source>
        <dbReference type="Proteomes" id="UP000037594"/>
    </source>
</evidence>
<dbReference type="EMBL" id="LFOD01000008">
    <property type="protein sequence ID" value="KMV18333.1"/>
    <property type="molecule type" value="Genomic_DNA"/>
</dbReference>
<protein>
    <submittedName>
        <fullName evidence="1">Uncharacterized protein</fullName>
    </submittedName>
</protein>
<dbReference type="Proteomes" id="UP000037594">
    <property type="component" value="Unassembled WGS sequence"/>
</dbReference>
<evidence type="ECO:0000313" key="1">
    <source>
        <dbReference type="EMBL" id="KMV18333.1"/>
    </source>
</evidence>
<sequence>MTRQDGREKVAAAIREADTDMPLTAPLAELHEHIQAVYLSMADAAIEAHLLALAAGGYAVVKLPEPTSFSHFQESVWDVGESSVILDRWKQVSIHLDDWDDDGPSPAEGNALAAALLAAEHTRSSDQQHQAS</sequence>
<dbReference type="AlphaFoldDB" id="A0A0J8U9V8"/>